<dbReference type="InterPro" id="IPR011990">
    <property type="entry name" value="TPR-like_helical_dom_sf"/>
</dbReference>
<organism evidence="2 3">
    <name type="scientific">Fictibacillus halophilus</name>
    <dbReference type="NCBI Taxonomy" id="1610490"/>
    <lineage>
        <taxon>Bacteria</taxon>
        <taxon>Bacillati</taxon>
        <taxon>Bacillota</taxon>
        <taxon>Bacilli</taxon>
        <taxon>Bacillales</taxon>
        <taxon>Fictibacillaceae</taxon>
        <taxon>Fictibacillus</taxon>
    </lineage>
</organism>
<dbReference type="Gene3D" id="1.25.40.10">
    <property type="entry name" value="Tetratricopeptide repeat domain"/>
    <property type="match status" value="1"/>
</dbReference>
<keyword evidence="1" id="KW-0472">Membrane</keyword>
<evidence type="ECO:0000313" key="3">
    <source>
        <dbReference type="Proteomes" id="UP001549097"/>
    </source>
</evidence>
<accession>A0ABV2LEL6</accession>
<dbReference type="Proteomes" id="UP001549097">
    <property type="component" value="Unassembled WGS sequence"/>
</dbReference>
<feature type="transmembrane region" description="Helical" evidence="1">
    <location>
        <begin position="36"/>
        <end position="58"/>
    </location>
</feature>
<keyword evidence="1" id="KW-0812">Transmembrane</keyword>
<feature type="transmembrane region" description="Helical" evidence="1">
    <location>
        <begin position="6"/>
        <end position="24"/>
    </location>
</feature>
<gene>
    <name evidence="2" type="ORF">ABID52_000616</name>
</gene>
<keyword evidence="3" id="KW-1185">Reference proteome</keyword>
<proteinExistence type="predicted"/>
<dbReference type="EMBL" id="JBEPMP010000001">
    <property type="protein sequence ID" value="MET3727035.1"/>
    <property type="molecule type" value="Genomic_DNA"/>
</dbReference>
<dbReference type="SUPFAM" id="SSF48452">
    <property type="entry name" value="TPR-like"/>
    <property type="match status" value="1"/>
</dbReference>
<evidence type="ECO:0000313" key="2">
    <source>
        <dbReference type="EMBL" id="MET3727035.1"/>
    </source>
</evidence>
<dbReference type="RefSeq" id="WP_198768372.1">
    <property type="nucleotide sequence ID" value="NZ_JAEACF010000001.1"/>
</dbReference>
<name>A0ABV2LEL6_9BACL</name>
<comment type="caution">
    <text evidence="2">The sequence shown here is derived from an EMBL/GenBank/DDBJ whole genome shotgun (WGS) entry which is preliminary data.</text>
</comment>
<sequence length="294" mass="34618">MMNYFFILYVINSLLVLIINKLLQKRSDHTERNIEYFWLLAISFVIPILGALGVWLVIKLSDRKGKEKRYIHHERFYVNNFNEIGLLSLKRRESIPFFAGVQTVDDIGKDLVVRLMENKIPEQGRYLKAAVVQQNRETAHYAATALNLLNKRYETIIHKMLSETSSLQGYKNILYVYKEYLTSDIVSDTLLKEKKDVYENLLREAIKHYPRETLFYEQLALYYWENSKKNQAVSLSEKVISDFPNSTECYFILLNNYYVTHEKIKLNTVLTKIENHYSAKIPVRLQSVVDLIKG</sequence>
<evidence type="ECO:0000256" key="1">
    <source>
        <dbReference type="SAM" id="Phobius"/>
    </source>
</evidence>
<keyword evidence="1" id="KW-1133">Transmembrane helix</keyword>
<protein>
    <submittedName>
        <fullName evidence="2">Tetratricopeptide (TPR) repeat protein</fullName>
    </submittedName>
</protein>
<reference evidence="2 3" key="1">
    <citation type="submission" date="2024-06" db="EMBL/GenBank/DDBJ databases">
        <title>Genomic Encyclopedia of Type Strains, Phase IV (KMG-IV): sequencing the most valuable type-strain genomes for metagenomic binning, comparative biology and taxonomic classification.</title>
        <authorList>
            <person name="Goeker M."/>
        </authorList>
    </citation>
    <scope>NUCLEOTIDE SEQUENCE [LARGE SCALE GENOMIC DNA]</scope>
    <source>
        <strain evidence="2 3">DSM 100124</strain>
    </source>
</reference>